<keyword evidence="10" id="KW-1185">Reference proteome</keyword>
<evidence type="ECO:0000256" key="4">
    <source>
        <dbReference type="ARBA" id="ARBA00022692"/>
    </source>
</evidence>
<name>A0A918AL37_9PSEU</name>
<feature type="transmembrane region" description="Helical" evidence="7">
    <location>
        <begin position="283"/>
        <end position="300"/>
    </location>
</feature>
<dbReference type="CDD" id="cd06173">
    <property type="entry name" value="MFS_MefA_like"/>
    <property type="match status" value="1"/>
</dbReference>
<evidence type="ECO:0000313" key="9">
    <source>
        <dbReference type="EMBL" id="GGP54994.1"/>
    </source>
</evidence>
<dbReference type="AlphaFoldDB" id="A0A918AL37"/>
<dbReference type="PANTHER" id="PTHR23513:SF6">
    <property type="entry name" value="MAJOR FACILITATOR SUPERFAMILY ASSOCIATED DOMAIN-CONTAINING PROTEIN"/>
    <property type="match status" value="1"/>
</dbReference>
<feature type="transmembrane region" description="Helical" evidence="7">
    <location>
        <begin position="157"/>
        <end position="190"/>
    </location>
</feature>
<dbReference type="RefSeq" id="WP_189223759.1">
    <property type="nucleotide sequence ID" value="NZ_BMRG01000004.1"/>
</dbReference>
<feature type="transmembrane region" description="Helical" evidence="7">
    <location>
        <begin position="220"/>
        <end position="242"/>
    </location>
</feature>
<feature type="transmembrane region" description="Helical" evidence="7">
    <location>
        <begin position="87"/>
        <end position="111"/>
    </location>
</feature>
<dbReference type="InterPro" id="IPR036259">
    <property type="entry name" value="MFS_trans_sf"/>
</dbReference>
<evidence type="ECO:0000256" key="3">
    <source>
        <dbReference type="ARBA" id="ARBA00022475"/>
    </source>
</evidence>
<dbReference type="InterPro" id="IPR010290">
    <property type="entry name" value="TM_effector"/>
</dbReference>
<evidence type="ECO:0000313" key="10">
    <source>
        <dbReference type="Proteomes" id="UP000639606"/>
    </source>
</evidence>
<evidence type="ECO:0000256" key="6">
    <source>
        <dbReference type="ARBA" id="ARBA00023136"/>
    </source>
</evidence>
<evidence type="ECO:0000256" key="5">
    <source>
        <dbReference type="ARBA" id="ARBA00022989"/>
    </source>
</evidence>
<evidence type="ECO:0000256" key="2">
    <source>
        <dbReference type="ARBA" id="ARBA00022448"/>
    </source>
</evidence>
<comment type="subcellular location">
    <subcellularLocation>
        <location evidence="1">Cell membrane</location>
        <topology evidence="1">Multi-pass membrane protein</topology>
    </subcellularLocation>
</comment>
<dbReference type="GO" id="GO:0005886">
    <property type="term" value="C:plasma membrane"/>
    <property type="evidence" value="ECO:0007669"/>
    <property type="project" value="UniProtKB-SubCell"/>
</dbReference>
<dbReference type="GO" id="GO:0022857">
    <property type="term" value="F:transmembrane transporter activity"/>
    <property type="evidence" value="ECO:0007669"/>
    <property type="project" value="InterPro"/>
</dbReference>
<dbReference type="SUPFAM" id="SSF103473">
    <property type="entry name" value="MFS general substrate transporter"/>
    <property type="match status" value="1"/>
</dbReference>
<reference evidence="9" key="1">
    <citation type="journal article" date="2014" name="Int. J. Syst. Evol. Microbiol.">
        <title>Complete genome sequence of Corynebacterium casei LMG S-19264T (=DSM 44701T), isolated from a smear-ripened cheese.</title>
        <authorList>
            <consortium name="US DOE Joint Genome Institute (JGI-PGF)"/>
            <person name="Walter F."/>
            <person name="Albersmeier A."/>
            <person name="Kalinowski J."/>
            <person name="Ruckert C."/>
        </authorList>
    </citation>
    <scope>NUCLEOTIDE SEQUENCE</scope>
    <source>
        <strain evidence="9">JCM 3313</strain>
    </source>
</reference>
<feature type="transmembrane region" description="Helical" evidence="7">
    <location>
        <begin position="374"/>
        <end position="392"/>
    </location>
</feature>
<evidence type="ECO:0000256" key="1">
    <source>
        <dbReference type="ARBA" id="ARBA00004651"/>
    </source>
</evidence>
<keyword evidence="3" id="KW-1003">Cell membrane</keyword>
<gene>
    <name evidence="9" type="ORF">GCM10010185_29400</name>
</gene>
<feature type="transmembrane region" description="Helical" evidence="7">
    <location>
        <begin position="306"/>
        <end position="325"/>
    </location>
</feature>
<dbReference type="InterPro" id="IPR020846">
    <property type="entry name" value="MFS_dom"/>
</dbReference>
<feature type="transmembrane region" description="Helical" evidence="7">
    <location>
        <begin position="254"/>
        <end position="276"/>
    </location>
</feature>
<dbReference type="PANTHER" id="PTHR23513">
    <property type="entry name" value="INTEGRAL MEMBRANE EFFLUX PROTEIN-RELATED"/>
    <property type="match status" value="1"/>
</dbReference>
<reference evidence="9" key="2">
    <citation type="submission" date="2020-09" db="EMBL/GenBank/DDBJ databases">
        <authorList>
            <person name="Sun Q."/>
            <person name="Ohkuma M."/>
        </authorList>
    </citation>
    <scope>NUCLEOTIDE SEQUENCE</scope>
    <source>
        <strain evidence="9">JCM 3313</strain>
    </source>
</reference>
<dbReference type="EMBL" id="BMRG01000004">
    <property type="protein sequence ID" value="GGP54994.1"/>
    <property type="molecule type" value="Genomic_DNA"/>
</dbReference>
<evidence type="ECO:0000256" key="7">
    <source>
        <dbReference type="SAM" id="Phobius"/>
    </source>
</evidence>
<keyword evidence="5 7" id="KW-1133">Transmembrane helix</keyword>
<feature type="transmembrane region" description="Helical" evidence="7">
    <location>
        <begin position="43"/>
        <end position="67"/>
    </location>
</feature>
<proteinExistence type="predicted"/>
<comment type="caution">
    <text evidence="9">The sequence shown here is derived from an EMBL/GenBank/DDBJ whole genome shotgun (WGS) entry which is preliminary data.</text>
</comment>
<organism evidence="9 10">
    <name type="scientific">Saccharothrix coeruleofusca</name>
    <dbReference type="NCBI Taxonomy" id="33919"/>
    <lineage>
        <taxon>Bacteria</taxon>
        <taxon>Bacillati</taxon>
        <taxon>Actinomycetota</taxon>
        <taxon>Actinomycetes</taxon>
        <taxon>Pseudonocardiales</taxon>
        <taxon>Pseudonocardiaceae</taxon>
        <taxon>Saccharothrix</taxon>
    </lineage>
</organism>
<dbReference type="PROSITE" id="PS50850">
    <property type="entry name" value="MFS"/>
    <property type="match status" value="1"/>
</dbReference>
<protein>
    <submittedName>
        <fullName evidence="9">MFS transporter</fullName>
    </submittedName>
</protein>
<keyword evidence="4 7" id="KW-0812">Transmembrane</keyword>
<keyword evidence="6 7" id="KW-0472">Membrane</keyword>
<feature type="transmembrane region" description="Helical" evidence="7">
    <location>
        <begin position="346"/>
        <end position="368"/>
    </location>
</feature>
<dbReference type="Pfam" id="PF05977">
    <property type="entry name" value="MFS_3"/>
    <property type="match status" value="1"/>
</dbReference>
<evidence type="ECO:0000259" key="8">
    <source>
        <dbReference type="PROSITE" id="PS50850"/>
    </source>
</evidence>
<keyword evidence="2" id="KW-0813">Transport</keyword>
<accession>A0A918AL37</accession>
<feature type="domain" description="Major facilitator superfamily (MFS) profile" evidence="8">
    <location>
        <begin position="1"/>
        <end position="397"/>
    </location>
</feature>
<dbReference type="Proteomes" id="UP000639606">
    <property type="component" value="Unassembled WGS sequence"/>
</dbReference>
<dbReference type="Gene3D" id="1.20.1250.20">
    <property type="entry name" value="MFS general substrate transporter like domains"/>
    <property type="match status" value="1"/>
</dbReference>
<sequence>MRSTRLGPDFTRLWLAKAVSNVGDGMALAAGPLLLASLTDDPLLIGGAVFVQQLPWLLFSLVSGVFVDRLDRRKLVVVVDLARAAVVAALALAVATGHASVAVVYACLFLLGTGETLADNASGAMLPSLVGPAELPRANARLMAVNLLGNQLSGPPLGGALFVLAAALPFGLDAASFALSALLVAAVRGVPARAPAPRRSVRSEIGDALRWLWRHRVLRVIALCLCLMNVALTGVLAVLVLYARERLGLGEAGYGLLLSASAVGGVVGTLIAARVIARFGPSVVLRAGLVVETSTHLSLALARSPWVAGATMGLFGVHAVVWNVVTHSVRQREVPDELRGRVGSAYFLLVIGGSAIGALLGGALAAWFGITAPTWVAFTVMVVLTATAWRHFAAADQPTSDQPATGQPTSA</sequence>